<comment type="caution">
    <text evidence="1">The sequence shown here is derived from an EMBL/GenBank/DDBJ whole genome shotgun (WGS) entry which is preliminary data.</text>
</comment>
<dbReference type="Proteomes" id="UP001064048">
    <property type="component" value="Chromosome 14"/>
</dbReference>
<keyword evidence="2" id="KW-1185">Reference proteome</keyword>
<reference evidence="1 2" key="1">
    <citation type="journal article" date="2022" name="Genome Biol. Evol.">
        <title>The Spruce Budworm Genome: Reconstructing the Evolutionary History of Antifreeze Proteins.</title>
        <authorList>
            <person name="Beliveau C."/>
            <person name="Gagne P."/>
            <person name="Picq S."/>
            <person name="Vernygora O."/>
            <person name="Keeling C.I."/>
            <person name="Pinkney K."/>
            <person name="Doucet D."/>
            <person name="Wen F."/>
            <person name="Johnston J.S."/>
            <person name="Maaroufi H."/>
            <person name="Boyle B."/>
            <person name="Laroche J."/>
            <person name="Dewar K."/>
            <person name="Juretic N."/>
            <person name="Blackburn G."/>
            <person name="Nisole A."/>
            <person name="Brunet B."/>
            <person name="Brandao M."/>
            <person name="Lumley L."/>
            <person name="Duan J."/>
            <person name="Quan G."/>
            <person name="Lucarotti C.J."/>
            <person name="Roe A.D."/>
            <person name="Sperling F.A.H."/>
            <person name="Levesque R.C."/>
            <person name="Cusson M."/>
        </authorList>
    </citation>
    <scope>NUCLEOTIDE SEQUENCE [LARGE SCALE GENOMIC DNA]</scope>
    <source>
        <strain evidence="1">Glfc:IPQL:Cfum</strain>
    </source>
</reference>
<accession>A0ACC0J844</accession>
<name>A0ACC0J844_CHOFU</name>
<organism evidence="1 2">
    <name type="scientific">Choristoneura fumiferana</name>
    <name type="common">Spruce budworm moth</name>
    <name type="synonym">Archips fumiferana</name>
    <dbReference type="NCBI Taxonomy" id="7141"/>
    <lineage>
        <taxon>Eukaryota</taxon>
        <taxon>Metazoa</taxon>
        <taxon>Ecdysozoa</taxon>
        <taxon>Arthropoda</taxon>
        <taxon>Hexapoda</taxon>
        <taxon>Insecta</taxon>
        <taxon>Pterygota</taxon>
        <taxon>Neoptera</taxon>
        <taxon>Endopterygota</taxon>
        <taxon>Lepidoptera</taxon>
        <taxon>Glossata</taxon>
        <taxon>Ditrysia</taxon>
        <taxon>Tortricoidea</taxon>
        <taxon>Tortricidae</taxon>
        <taxon>Tortricinae</taxon>
        <taxon>Choristoneura</taxon>
    </lineage>
</organism>
<gene>
    <name evidence="1" type="ORF">MSG28_008820</name>
</gene>
<evidence type="ECO:0000313" key="1">
    <source>
        <dbReference type="EMBL" id="KAI8420288.1"/>
    </source>
</evidence>
<dbReference type="EMBL" id="CM046114">
    <property type="protein sequence ID" value="KAI8420288.1"/>
    <property type="molecule type" value="Genomic_DNA"/>
</dbReference>
<evidence type="ECO:0000313" key="2">
    <source>
        <dbReference type="Proteomes" id="UP001064048"/>
    </source>
</evidence>
<protein>
    <submittedName>
        <fullName evidence="1">Uncharacterized protein</fullName>
    </submittedName>
</protein>
<sequence>MAFASCSPTIACLLASANADGSLGLAGLGGLGALGGPGGLVYAPGHASLDYYAYPRYAFEYAVKDPHTGDNKAQWEKREGDVVKGAYSLVEPDGSLRVVEYWADDKSGFNAVVKRLGPNVHPTTAHAAPIYKAPIPVLGHGPVAAPISVGPVAQLGHLANAPLISGPAYGAVSTQSLVKESLPIVKTVIPSAPISEPLPILPAPIIKPAIFSEPIYKAGPLYSKPLGPLPSYKAPLPVYQAPLPIYKAPLPAYKAPLPIYKAPLPVYKDAPLPDHHPRYAFDYAVNDIVTKDNKAQWEARDGNLVKGSYSLVEPDGSLRVVDYKADDLTGFSAVVKRLGPNVHPTPLQHKVIAPLTQIPLGPTSTLPLVPIQPLPLLTPVNYGFGPAPLAIGVPKVASLGHWSLPWDPLTHSYGGWVPLNGPILPLGPGPYATIYSKKLATCLLAFAAVAAANPPATLSYLPYATVEKIPNPSYGFNYAVNDPSTGDNKGQWETRDGDVVRGAYSLVEPDGNVRLVEYTADSVHGFNAVVKRTGPNVHSIGLPVAAPIVHAPIAHAPIAHAPIAPIVPVAPIAAIDPEPIVHSPLITPVIDTAPIIAPYDVYPILPPAPSPWVHLSGATYGHKGNIVRRWTAGPISLDGHKLTIRTKH</sequence>
<proteinExistence type="predicted"/>